<dbReference type="GO" id="GO:0005507">
    <property type="term" value="F:copper ion binding"/>
    <property type="evidence" value="ECO:0007669"/>
    <property type="project" value="TreeGrafter"/>
</dbReference>
<protein>
    <submittedName>
        <fullName evidence="2">Protein CutA</fullName>
    </submittedName>
</protein>
<dbReference type="Gene3D" id="3.30.70.120">
    <property type="match status" value="1"/>
</dbReference>
<evidence type="ECO:0000313" key="2">
    <source>
        <dbReference type="EMBL" id="MDE50075.1"/>
    </source>
</evidence>
<dbReference type="GO" id="GO:0010038">
    <property type="term" value="P:response to metal ion"/>
    <property type="evidence" value="ECO:0007669"/>
    <property type="project" value="InterPro"/>
</dbReference>
<proteinExistence type="inferred from homology"/>
<name>A0A6G1SHW8_9ACAR</name>
<dbReference type="SUPFAM" id="SSF54913">
    <property type="entry name" value="GlnB-like"/>
    <property type="match status" value="1"/>
</dbReference>
<comment type="similarity">
    <text evidence="1">Belongs to the CutA family.</text>
</comment>
<dbReference type="PANTHER" id="PTHR23419">
    <property type="entry name" value="DIVALENT CATION TOLERANCE CUTA-RELATED"/>
    <property type="match status" value="1"/>
</dbReference>
<dbReference type="InterPro" id="IPR011322">
    <property type="entry name" value="N-reg_PII-like_a/b"/>
</dbReference>
<dbReference type="AlphaFoldDB" id="A0A6G1SHW8"/>
<dbReference type="PANTHER" id="PTHR23419:SF8">
    <property type="entry name" value="FI09726P"/>
    <property type="match status" value="1"/>
</dbReference>
<sequence>MSSIAWRKMLNKKFIFNLVTILLISLMAYRYLSSRLATTITTSQIRSNPFVALKSLSATTTTTAANNWSSAANMSSDHYATVSYVTTPNEDVARQLSRKLVEHRLAACVNIVKNIESIYEWKDKIEQDSEVLMIIKSNSQKSADLAKFVQDNHPYDCPEVVTVRVDSGSKPYLEWIHETINKEPLCAQK</sequence>
<reference evidence="2" key="1">
    <citation type="submission" date="2018-10" db="EMBL/GenBank/DDBJ databases">
        <title>Transcriptome assembly of Aceria tosichella (Wheat curl mite) Type 2.</title>
        <authorList>
            <person name="Scully E.D."/>
            <person name="Geib S.M."/>
            <person name="Palmer N.A."/>
            <person name="Gupta A.K."/>
            <person name="Sarath G."/>
            <person name="Tatineni S."/>
        </authorList>
    </citation>
    <scope>NUCLEOTIDE SEQUENCE</scope>
    <source>
        <strain evidence="2">LincolnNE</strain>
    </source>
</reference>
<dbReference type="EMBL" id="GGYP01005304">
    <property type="protein sequence ID" value="MDE50075.1"/>
    <property type="molecule type" value="Transcribed_RNA"/>
</dbReference>
<evidence type="ECO:0000256" key="1">
    <source>
        <dbReference type="ARBA" id="ARBA00010169"/>
    </source>
</evidence>
<accession>A0A6G1SHW8</accession>
<gene>
    <name evidence="2" type="primary">Cuta_1</name>
    <name evidence="2" type="ORF">g.1681</name>
</gene>
<dbReference type="InterPro" id="IPR015867">
    <property type="entry name" value="N-reg_PII/ATP_PRibTrfase_C"/>
</dbReference>
<dbReference type="Pfam" id="PF03091">
    <property type="entry name" value="CutA1"/>
    <property type="match status" value="1"/>
</dbReference>
<dbReference type="InterPro" id="IPR004323">
    <property type="entry name" value="Ion_tolerance_CutA"/>
</dbReference>
<organism evidence="2">
    <name type="scientific">Aceria tosichella</name>
    <name type="common">wheat curl mite</name>
    <dbReference type="NCBI Taxonomy" id="561515"/>
    <lineage>
        <taxon>Eukaryota</taxon>
        <taxon>Metazoa</taxon>
        <taxon>Ecdysozoa</taxon>
        <taxon>Arthropoda</taxon>
        <taxon>Chelicerata</taxon>
        <taxon>Arachnida</taxon>
        <taxon>Acari</taxon>
        <taxon>Acariformes</taxon>
        <taxon>Trombidiformes</taxon>
        <taxon>Prostigmata</taxon>
        <taxon>Eupodina</taxon>
        <taxon>Eriophyoidea</taxon>
        <taxon>Eriophyidae</taxon>
        <taxon>Eriophyinae</taxon>
        <taxon>Aceriini</taxon>
        <taxon>Aceria</taxon>
    </lineage>
</organism>